<dbReference type="AlphaFoldDB" id="A0A9Q0DWF0"/>
<keyword evidence="9 10" id="KW-0275">Fatty acid biosynthesis</keyword>
<dbReference type="EC" id="2.3.1.199" evidence="10"/>
<keyword evidence="3 10" id="KW-0808">Transferase</keyword>
<dbReference type="InterPro" id="IPR002076">
    <property type="entry name" value="ELO_fam"/>
</dbReference>
<dbReference type="InterPro" id="IPR030457">
    <property type="entry name" value="ELO_CS"/>
</dbReference>
<dbReference type="Proteomes" id="UP001148018">
    <property type="component" value="Unassembled WGS sequence"/>
</dbReference>
<keyword evidence="2 10" id="KW-0444">Lipid biosynthesis</keyword>
<evidence type="ECO:0000256" key="8">
    <source>
        <dbReference type="ARBA" id="ARBA00023136"/>
    </source>
</evidence>
<keyword evidence="6 10" id="KW-1133">Transmembrane helix</keyword>
<feature type="transmembrane region" description="Helical" evidence="10 11">
    <location>
        <begin position="206"/>
        <end position="226"/>
    </location>
</feature>
<reference evidence="12" key="1">
    <citation type="submission" date="2022-07" db="EMBL/GenBank/DDBJ databases">
        <title>Chromosome-level genome of Muraenolepis orangiensis.</title>
        <authorList>
            <person name="Kim J."/>
        </authorList>
    </citation>
    <scope>NUCLEOTIDE SEQUENCE</scope>
    <source>
        <strain evidence="12">KU_S4_2022</strain>
        <tissue evidence="12">Muscle</tissue>
    </source>
</reference>
<dbReference type="GO" id="GO:0005789">
    <property type="term" value="C:endoplasmic reticulum membrane"/>
    <property type="evidence" value="ECO:0007669"/>
    <property type="project" value="UniProtKB-SubCell"/>
</dbReference>
<feature type="short sequence motif" description="Di-lysine motif" evidence="10">
    <location>
        <begin position="302"/>
        <end position="306"/>
    </location>
</feature>
<evidence type="ECO:0000313" key="13">
    <source>
        <dbReference type="Proteomes" id="UP001148018"/>
    </source>
</evidence>
<evidence type="ECO:0000256" key="6">
    <source>
        <dbReference type="ARBA" id="ARBA00022989"/>
    </source>
</evidence>
<dbReference type="PROSITE" id="PS01188">
    <property type="entry name" value="ELO"/>
    <property type="match status" value="1"/>
</dbReference>
<evidence type="ECO:0000256" key="2">
    <source>
        <dbReference type="ARBA" id="ARBA00022516"/>
    </source>
</evidence>
<evidence type="ECO:0000313" key="12">
    <source>
        <dbReference type="EMBL" id="KAJ3594961.1"/>
    </source>
</evidence>
<dbReference type="InterPro" id="IPR033681">
    <property type="entry name" value="ELOVL1"/>
</dbReference>
<dbReference type="OrthoDB" id="434092at2759"/>
<proteinExistence type="inferred from homology"/>
<feature type="transmembrane region" description="Helical" evidence="10 11">
    <location>
        <begin position="111"/>
        <end position="135"/>
    </location>
</feature>
<dbReference type="GO" id="GO:0035338">
    <property type="term" value="P:long-chain fatty-acyl-CoA biosynthetic process"/>
    <property type="evidence" value="ECO:0007669"/>
    <property type="project" value="UniProtKB-UniRule"/>
</dbReference>
<dbReference type="GO" id="GO:0030148">
    <property type="term" value="P:sphingolipid biosynthetic process"/>
    <property type="evidence" value="ECO:0007669"/>
    <property type="project" value="TreeGrafter"/>
</dbReference>
<feature type="transmembrane region" description="Helical" evidence="10 11">
    <location>
        <begin position="238"/>
        <end position="258"/>
    </location>
</feature>
<evidence type="ECO:0000256" key="1">
    <source>
        <dbReference type="ARBA" id="ARBA00004141"/>
    </source>
</evidence>
<dbReference type="GO" id="GO:0034625">
    <property type="term" value="P:fatty acid elongation, monounsaturated fatty acid"/>
    <property type="evidence" value="ECO:0007669"/>
    <property type="project" value="UniProtKB-UniRule"/>
</dbReference>
<dbReference type="GO" id="GO:0019367">
    <property type="term" value="P:fatty acid elongation, saturated fatty acid"/>
    <property type="evidence" value="ECO:0007669"/>
    <property type="project" value="UniProtKB-UniRule"/>
</dbReference>
<gene>
    <name evidence="10" type="primary">ELOVL1</name>
    <name evidence="12" type="ORF">NHX12_004266</name>
</gene>
<dbReference type="Pfam" id="PF01151">
    <property type="entry name" value="ELO"/>
    <property type="match status" value="1"/>
</dbReference>
<accession>A0A9Q0DWF0</accession>
<dbReference type="HAMAP" id="MF_03201">
    <property type="entry name" value="VLCF_elongase_1"/>
    <property type="match status" value="1"/>
</dbReference>
<feature type="transmembrane region" description="Helical" evidence="10 11">
    <location>
        <begin position="142"/>
        <end position="160"/>
    </location>
</feature>
<dbReference type="GO" id="GO:0034626">
    <property type="term" value="P:fatty acid elongation, polyunsaturated fatty acid"/>
    <property type="evidence" value="ECO:0007669"/>
    <property type="project" value="TreeGrafter"/>
</dbReference>
<sequence>MLGDIISNAFELHTLVLQRTDHRLHGYLMMHSPLVMTSILLTYVLLSVYVGPRFMANRKPFSLKTTMVIYNFSMVALNAYIVHQFLVWGWGTTYTWRCDLCDFSDSPQALGMVRACWIFFFSKFIELLDTLFFVLRKKHSQITFLHVFHHSFMPWTWWWGMTLTPVGGMGTFHAMVNAVVHVIMYFYYGLSAAGPRFQKYLWWKKYMTAIQLTQFILISVHISQYYVMEKCDYQVPMWIHLIWMYGTLFFILFANFWVQAYIKGKRLPVVKSHENGVTQAIFKELENGTMPYLSNGIVLLSKVKEI</sequence>
<comment type="pathway">
    <text evidence="10">Lipid metabolism; fatty acid biosynthesis.</text>
</comment>
<evidence type="ECO:0000256" key="10">
    <source>
        <dbReference type="HAMAP-Rule" id="MF_03201"/>
    </source>
</evidence>
<evidence type="ECO:0000256" key="5">
    <source>
        <dbReference type="ARBA" id="ARBA00022832"/>
    </source>
</evidence>
<feature type="transmembrane region" description="Helical" evidence="10 11">
    <location>
        <begin position="172"/>
        <end position="194"/>
    </location>
</feature>
<evidence type="ECO:0000256" key="4">
    <source>
        <dbReference type="ARBA" id="ARBA00022692"/>
    </source>
</evidence>
<comment type="caution">
    <text evidence="12">The sequence shown here is derived from an EMBL/GenBank/DDBJ whole genome shotgun (WGS) entry which is preliminary data.</text>
</comment>
<dbReference type="PANTHER" id="PTHR11157">
    <property type="entry name" value="FATTY ACID ACYL TRANSFERASE-RELATED"/>
    <property type="match status" value="1"/>
</dbReference>
<dbReference type="PANTHER" id="PTHR11157:SF120">
    <property type="entry name" value="ELONGATION OF VERY LONG CHAIN FATTY ACIDS PROTEIN 1"/>
    <property type="match status" value="1"/>
</dbReference>
<keyword evidence="10" id="KW-0256">Endoplasmic reticulum</keyword>
<feature type="transmembrane region" description="Helical" evidence="10 11">
    <location>
        <begin position="68"/>
        <end position="91"/>
    </location>
</feature>
<evidence type="ECO:0000256" key="3">
    <source>
        <dbReference type="ARBA" id="ARBA00022679"/>
    </source>
</evidence>
<keyword evidence="5 10" id="KW-0276">Fatty acid metabolism</keyword>
<comment type="similarity">
    <text evidence="10">Belongs to the ELO family. ELOVL1 subfamily.</text>
</comment>
<keyword evidence="8 10" id="KW-0472">Membrane</keyword>
<comment type="catalytic activity">
    <reaction evidence="10 11">
        <text>a very-long-chain acyl-CoA + malonyl-CoA + H(+) = a very-long-chain 3-oxoacyl-CoA + CO2 + CoA</text>
        <dbReference type="Rhea" id="RHEA:32727"/>
        <dbReference type="ChEBI" id="CHEBI:15378"/>
        <dbReference type="ChEBI" id="CHEBI:16526"/>
        <dbReference type="ChEBI" id="CHEBI:57287"/>
        <dbReference type="ChEBI" id="CHEBI:57384"/>
        <dbReference type="ChEBI" id="CHEBI:90725"/>
        <dbReference type="ChEBI" id="CHEBI:90736"/>
        <dbReference type="EC" id="2.3.1.199"/>
    </reaction>
</comment>
<dbReference type="GO" id="GO:0042761">
    <property type="term" value="P:very long-chain fatty acid biosynthetic process"/>
    <property type="evidence" value="ECO:0007669"/>
    <property type="project" value="UniProtKB-UniRule"/>
</dbReference>
<protein>
    <recommendedName>
        <fullName evidence="10">Elongation of very long chain fatty acids protein 1</fullName>
        <ecNumber evidence="10">2.3.1.199</ecNumber>
    </recommendedName>
    <alternativeName>
        <fullName evidence="10">3-keto acyl-CoA synthase ELOVL1</fullName>
    </alternativeName>
    <alternativeName>
        <fullName evidence="10">ELOVL fatty acid elongase 1</fullName>
        <shortName evidence="10">ELOVL FA elongase 1</shortName>
    </alternativeName>
    <alternativeName>
        <fullName evidence="10">Very long chain 3-ketoacyl-CoA synthase 1</fullName>
    </alternativeName>
    <alternativeName>
        <fullName evidence="10">Very long chain 3-oxoacyl-CoA synthase 1</fullName>
    </alternativeName>
</protein>
<evidence type="ECO:0000256" key="11">
    <source>
        <dbReference type="RuleBase" id="RU361115"/>
    </source>
</evidence>
<evidence type="ECO:0000256" key="9">
    <source>
        <dbReference type="ARBA" id="ARBA00023160"/>
    </source>
</evidence>
<dbReference type="EMBL" id="JANIIK010000111">
    <property type="protein sequence ID" value="KAJ3594961.1"/>
    <property type="molecule type" value="Genomic_DNA"/>
</dbReference>
<keyword evidence="7 10" id="KW-0443">Lipid metabolism</keyword>
<organism evidence="12 13">
    <name type="scientific">Muraenolepis orangiensis</name>
    <name type="common">Patagonian moray cod</name>
    <dbReference type="NCBI Taxonomy" id="630683"/>
    <lineage>
        <taxon>Eukaryota</taxon>
        <taxon>Metazoa</taxon>
        <taxon>Chordata</taxon>
        <taxon>Craniata</taxon>
        <taxon>Vertebrata</taxon>
        <taxon>Euteleostomi</taxon>
        <taxon>Actinopterygii</taxon>
        <taxon>Neopterygii</taxon>
        <taxon>Teleostei</taxon>
        <taxon>Neoteleostei</taxon>
        <taxon>Acanthomorphata</taxon>
        <taxon>Zeiogadaria</taxon>
        <taxon>Gadariae</taxon>
        <taxon>Gadiformes</taxon>
        <taxon>Muraenolepidoidei</taxon>
        <taxon>Muraenolepididae</taxon>
        <taxon>Muraenolepis</taxon>
    </lineage>
</organism>
<comment type="subcellular location">
    <subcellularLocation>
        <location evidence="10">Endoplasmic reticulum membrane</location>
        <topology evidence="10">Multi-pass membrane protein</topology>
    </subcellularLocation>
    <subcellularLocation>
        <location evidence="1">Membrane</location>
        <topology evidence="1">Multi-pass membrane protein</topology>
    </subcellularLocation>
</comment>
<keyword evidence="4 10" id="KW-0812">Transmembrane</keyword>
<dbReference type="GO" id="GO:0009922">
    <property type="term" value="F:fatty acid elongase activity"/>
    <property type="evidence" value="ECO:0007669"/>
    <property type="project" value="UniProtKB-UniRule"/>
</dbReference>
<evidence type="ECO:0000256" key="7">
    <source>
        <dbReference type="ARBA" id="ARBA00023098"/>
    </source>
</evidence>
<keyword evidence="13" id="KW-1185">Reference proteome</keyword>
<comment type="function">
    <text evidence="10">Catalyzes the first and rate-limiting reaction of the four reactions that constitute the long-chain fatty acids elongation cycle. This endoplasmic reticulum-bound enzymatic process allows the addition of 2 carbons to the chain of long- and very long-chain fatty acids (VLCFAs) per cycle. Condensing enzyme that exhibits activity toward saturated C18 to C26 acyl-CoA substrates, with the highest activity towards C22:0 acyl-CoA. May participate to the production of both saturated and monounsaturated VLCFAs of different chain lengths that are involved in multiple biological processes as precursors of membrane lipids and lipid mediators.</text>
</comment>
<comment type="domain">
    <text evidence="10">The C-terminal di-lysine motif may confer endoplasmic reticulum localization.</text>
</comment>
<feature type="transmembrane region" description="Helical" evidence="10 11">
    <location>
        <begin position="34"/>
        <end position="56"/>
    </location>
</feature>
<dbReference type="GO" id="GO:0006636">
    <property type="term" value="P:unsaturated fatty acid biosynthetic process"/>
    <property type="evidence" value="ECO:0007669"/>
    <property type="project" value="UniProtKB-UniRule"/>
</dbReference>
<name>A0A9Q0DWF0_9TELE</name>